<name>A0A835CGI5_9FABA</name>
<evidence type="ECO:0000313" key="2">
    <source>
        <dbReference type="Proteomes" id="UP000634136"/>
    </source>
</evidence>
<reference evidence="1" key="1">
    <citation type="submission" date="2020-09" db="EMBL/GenBank/DDBJ databases">
        <title>Genome-Enabled Discovery of Anthraquinone Biosynthesis in Senna tora.</title>
        <authorList>
            <person name="Kang S.-H."/>
            <person name="Pandey R.P."/>
            <person name="Lee C.-M."/>
            <person name="Sim J.-S."/>
            <person name="Jeong J.-T."/>
            <person name="Choi B.-S."/>
            <person name="Jung M."/>
            <person name="Ginzburg D."/>
            <person name="Zhao K."/>
            <person name="Won S.Y."/>
            <person name="Oh T.-J."/>
            <person name="Yu Y."/>
            <person name="Kim N.-H."/>
            <person name="Lee O.R."/>
            <person name="Lee T.-H."/>
            <person name="Bashyal P."/>
            <person name="Kim T.-S."/>
            <person name="Lee W.-H."/>
            <person name="Kawkins C."/>
            <person name="Kim C.-K."/>
            <person name="Kim J.S."/>
            <person name="Ahn B.O."/>
            <person name="Rhee S.Y."/>
            <person name="Sohng J.K."/>
        </authorList>
    </citation>
    <scope>NUCLEOTIDE SEQUENCE</scope>
    <source>
        <tissue evidence="1">Leaf</tissue>
    </source>
</reference>
<dbReference type="Proteomes" id="UP000634136">
    <property type="component" value="Unassembled WGS sequence"/>
</dbReference>
<evidence type="ECO:0000313" key="1">
    <source>
        <dbReference type="EMBL" id="KAF7839550.1"/>
    </source>
</evidence>
<keyword evidence="2" id="KW-1185">Reference proteome</keyword>
<dbReference type="EMBL" id="JAAIUW010000003">
    <property type="protein sequence ID" value="KAF7839550.1"/>
    <property type="molecule type" value="Genomic_DNA"/>
</dbReference>
<comment type="caution">
    <text evidence="1">The sequence shown here is derived from an EMBL/GenBank/DDBJ whole genome shotgun (WGS) entry which is preliminary data.</text>
</comment>
<proteinExistence type="predicted"/>
<protein>
    <submittedName>
        <fullName evidence="1">Uncharacterized protein</fullName>
    </submittedName>
</protein>
<dbReference type="AlphaFoldDB" id="A0A835CGI5"/>
<organism evidence="1 2">
    <name type="scientific">Senna tora</name>
    <dbReference type="NCBI Taxonomy" id="362788"/>
    <lineage>
        <taxon>Eukaryota</taxon>
        <taxon>Viridiplantae</taxon>
        <taxon>Streptophyta</taxon>
        <taxon>Embryophyta</taxon>
        <taxon>Tracheophyta</taxon>
        <taxon>Spermatophyta</taxon>
        <taxon>Magnoliopsida</taxon>
        <taxon>eudicotyledons</taxon>
        <taxon>Gunneridae</taxon>
        <taxon>Pentapetalae</taxon>
        <taxon>rosids</taxon>
        <taxon>fabids</taxon>
        <taxon>Fabales</taxon>
        <taxon>Fabaceae</taxon>
        <taxon>Caesalpinioideae</taxon>
        <taxon>Cassia clade</taxon>
        <taxon>Senna</taxon>
    </lineage>
</organism>
<accession>A0A835CGI5</accession>
<gene>
    <name evidence="1" type="ORF">G2W53_008032</name>
</gene>
<sequence length="287" mass="32438">MLTQLRQHDTLSSTKTREWAQLHPCWRNVASKLHSWSQSPESGRSCTSKLHSWAQSPESGRSCAHDSTTAPLSLTLIPDCWFTMLIGVIEINLKESKCSLQSHRISVLCHLVLLHKMVRTKNVSFDDVGSSKRKARFDDTRFANALAEQRYTKLFSHSATGIHERGLFLDPEGHPNPDQTMSATMDAFDWTEFIKAPAIAGRLAIVQEFYANFSSQDDDKVLVRGKRVPISCEAILAFYKLPPIYAGVHCAYATFTALPEKQIPFDDIRDALRLNEEIGSNRWEKDS</sequence>